<keyword evidence="3" id="KW-0540">Nuclease</keyword>
<keyword evidence="4" id="KW-0378">Hydrolase</keyword>
<dbReference type="Pfam" id="PF08284">
    <property type="entry name" value="RVP_2"/>
    <property type="match status" value="1"/>
</dbReference>
<dbReference type="SUPFAM" id="SSF56672">
    <property type="entry name" value="DNA/RNA polymerases"/>
    <property type="match status" value="1"/>
</dbReference>
<dbReference type="GO" id="GO:0016779">
    <property type="term" value="F:nucleotidyltransferase activity"/>
    <property type="evidence" value="ECO:0007669"/>
    <property type="project" value="UniProtKB-KW"/>
</dbReference>
<dbReference type="EMBL" id="CM002874">
    <property type="protein sequence ID" value="KFK33252.1"/>
    <property type="molecule type" value="Genomic_DNA"/>
</dbReference>
<dbReference type="InterPro" id="IPR043128">
    <property type="entry name" value="Rev_trsase/Diguanyl_cyclase"/>
</dbReference>
<evidence type="ECO:0000313" key="8">
    <source>
        <dbReference type="EMBL" id="KFK33252.1"/>
    </source>
</evidence>
<dbReference type="OMA" id="WRYCVDY"/>
<dbReference type="SUPFAM" id="SSF50630">
    <property type="entry name" value="Acid proteases"/>
    <property type="match status" value="1"/>
</dbReference>
<evidence type="ECO:0000256" key="2">
    <source>
        <dbReference type="ARBA" id="ARBA00022695"/>
    </source>
</evidence>
<evidence type="ECO:0000256" key="1">
    <source>
        <dbReference type="ARBA" id="ARBA00022679"/>
    </source>
</evidence>
<feature type="non-terminal residue" evidence="8">
    <location>
        <position position="637"/>
    </location>
</feature>
<dbReference type="Pfam" id="PF00078">
    <property type="entry name" value="RVT_1"/>
    <property type="match status" value="1"/>
</dbReference>
<accession>A0A087GTQ0</accession>
<dbReference type="Gramene" id="KFK33252">
    <property type="protein sequence ID" value="KFK33252"/>
    <property type="gene ID" value="AALP_AA6G350400"/>
</dbReference>
<feature type="domain" description="CCHC-type" evidence="7">
    <location>
        <begin position="168"/>
        <end position="182"/>
    </location>
</feature>
<dbReference type="Gene3D" id="3.30.70.270">
    <property type="match status" value="3"/>
</dbReference>
<dbReference type="Proteomes" id="UP000029120">
    <property type="component" value="Chromosome 6"/>
</dbReference>
<reference evidence="9" key="1">
    <citation type="journal article" date="2015" name="Nat. Plants">
        <title>Genome expansion of Arabis alpina linked with retrotransposition and reduced symmetric DNA methylation.</title>
        <authorList>
            <person name="Willing E.M."/>
            <person name="Rawat V."/>
            <person name="Mandakova T."/>
            <person name="Maumus F."/>
            <person name="James G.V."/>
            <person name="Nordstroem K.J."/>
            <person name="Becker C."/>
            <person name="Warthmann N."/>
            <person name="Chica C."/>
            <person name="Szarzynska B."/>
            <person name="Zytnicki M."/>
            <person name="Albani M.C."/>
            <person name="Kiefer C."/>
            <person name="Bergonzi S."/>
            <person name="Castaings L."/>
            <person name="Mateos J.L."/>
            <person name="Berns M.C."/>
            <person name="Bujdoso N."/>
            <person name="Piofczyk T."/>
            <person name="de Lorenzo L."/>
            <person name="Barrero-Sicilia C."/>
            <person name="Mateos I."/>
            <person name="Piednoel M."/>
            <person name="Hagmann J."/>
            <person name="Chen-Min-Tao R."/>
            <person name="Iglesias-Fernandez R."/>
            <person name="Schuster S.C."/>
            <person name="Alonso-Blanco C."/>
            <person name="Roudier F."/>
            <person name="Carbonero P."/>
            <person name="Paz-Ares J."/>
            <person name="Davis S.J."/>
            <person name="Pecinka A."/>
            <person name="Quesneville H."/>
            <person name="Colot V."/>
            <person name="Lysak M.A."/>
            <person name="Weigel D."/>
            <person name="Coupland G."/>
            <person name="Schneeberger K."/>
        </authorList>
    </citation>
    <scope>NUCLEOTIDE SEQUENCE [LARGE SCALE GENOMIC DNA]</scope>
    <source>
        <strain evidence="9">cv. Pajares</strain>
    </source>
</reference>
<name>A0A087GTQ0_ARAAL</name>
<dbReference type="GO" id="GO:0004519">
    <property type="term" value="F:endonuclease activity"/>
    <property type="evidence" value="ECO:0007669"/>
    <property type="project" value="UniProtKB-KW"/>
</dbReference>
<sequence length="637" mass="70185">MPAGQRLLRLTQEGTVRDYCRDFISLATNAPEVPEVILEWSFMSGLQPHIRTRTQTFSPRNLSKMMSVAKLVADWSEADSGVTAKRSGDVDKGKRVSFANKLGPSNPSGYKHPTGPQASRPTTNPDPTRAVNTARGEPPNPSTHNRVKPPYRRLTPAEIAWRKAENLCFRCDEKGHARPQCPYGELKLMVVLENGEEREWDEDQDPVEDPDVHTIAGVAALSLHSMVGISSPQTIKLRGTIGTTEVMVLIDSGATHNFITARLVLSLGLVTTTTRGLGLVTTTTRGYGVLTGTGMTVFGQGVCKDVELCFQGYSVVTEFLPLELGSADVILGIQWLASVGDMRCNWKQQRLSFEVDNREVCLQGDPSVCCAMVSMKGLWKALQHQGEGFIVEYGGLQSSGEPDQPPSVLSSILTDFYQVFAEPQGLPPSRGREHAIVLATETAPVSVRPFRYPQVQRAEIERQITAMLAASIIKESTSPFSSHVLLVKKKDGSWRFCVDYMALNRATVADSYPIPMIDQLLDELHGSVIFSKLDLTAGYHQIRVLATNELYVNRKKCQFGRSEVEYLGHVISARGVAADPAKLQAMVNWPTPKNIKALRGFLGLTGYYRKFVKGYGDIAKPLTTLLKKDQFKWSSAA</sequence>
<keyword evidence="2" id="KW-0548">Nucleotidyltransferase</keyword>
<keyword evidence="4" id="KW-0255">Endonuclease</keyword>
<gene>
    <name evidence="8" type="ordered locus">AALP_Aa6g350400</name>
</gene>
<evidence type="ECO:0000256" key="3">
    <source>
        <dbReference type="ARBA" id="ARBA00022722"/>
    </source>
</evidence>
<organism evidence="8 9">
    <name type="scientific">Arabis alpina</name>
    <name type="common">Alpine rock-cress</name>
    <dbReference type="NCBI Taxonomy" id="50452"/>
    <lineage>
        <taxon>Eukaryota</taxon>
        <taxon>Viridiplantae</taxon>
        <taxon>Streptophyta</taxon>
        <taxon>Embryophyta</taxon>
        <taxon>Tracheophyta</taxon>
        <taxon>Spermatophyta</taxon>
        <taxon>Magnoliopsida</taxon>
        <taxon>eudicotyledons</taxon>
        <taxon>Gunneridae</taxon>
        <taxon>Pentapetalae</taxon>
        <taxon>rosids</taxon>
        <taxon>malvids</taxon>
        <taxon>Brassicales</taxon>
        <taxon>Brassicaceae</taxon>
        <taxon>Arabideae</taxon>
        <taxon>Arabis</taxon>
    </lineage>
</organism>
<feature type="region of interest" description="Disordered" evidence="6">
    <location>
        <begin position="79"/>
        <end position="150"/>
    </location>
</feature>
<dbReference type="PANTHER" id="PTHR37984:SF5">
    <property type="entry name" value="PROTEIN NYNRIN-LIKE"/>
    <property type="match status" value="1"/>
</dbReference>
<evidence type="ECO:0000313" key="9">
    <source>
        <dbReference type="Proteomes" id="UP000029120"/>
    </source>
</evidence>
<proteinExistence type="predicted"/>
<keyword evidence="1" id="KW-0808">Transferase</keyword>
<evidence type="ECO:0000256" key="5">
    <source>
        <dbReference type="PROSITE-ProRule" id="PRU00047"/>
    </source>
</evidence>
<dbReference type="Gene3D" id="2.40.70.10">
    <property type="entry name" value="Acid Proteases"/>
    <property type="match status" value="1"/>
</dbReference>
<dbReference type="InterPro" id="IPR050951">
    <property type="entry name" value="Retrovirus_Pol_polyprotein"/>
</dbReference>
<keyword evidence="5" id="KW-0479">Metal-binding</keyword>
<dbReference type="GO" id="GO:0003676">
    <property type="term" value="F:nucleic acid binding"/>
    <property type="evidence" value="ECO:0007669"/>
    <property type="project" value="InterPro"/>
</dbReference>
<dbReference type="CDD" id="cd01647">
    <property type="entry name" value="RT_LTR"/>
    <property type="match status" value="1"/>
</dbReference>
<dbReference type="InterPro" id="IPR043502">
    <property type="entry name" value="DNA/RNA_pol_sf"/>
</dbReference>
<keyword evidence="5" id="KW-0862">Zinc</keyword>
<evidence type="ECO:0000259" key="7">
    <source>
        <dbReference type="PROSITE" id="PS50158"/>
    </source>
</evidence>
<dbReference type="AlphaFoldDB" id="A0A087GTQ0"/>
<dbReference type="Gene3D" id="3.10.10.10">
    <property type="entry name" value="HIV Type 1 Reverse Transcriptase, subunit A, domain 1"/>
    <property type="match status" value="1"/>
</dbReference>
<dbReference type="eggNOG" id="KOG0017">
    <property type="taxonomic scope" value="Eukaryota"/>
</dbReference>
<evidence type="ECO:0000256" key="6">
    <source>
        <dbReference type="SAM" id="MobiDB-lite"/>
    </source>
</evidence>
<keyword evidence="9" id="KW-1185">Reference proteome</keyword>
<dbReference type="CDD" id="cd00303">
    <property type="entry name" value="retropepsin_like"/>
    <property type="match status" value="1"/>
</dbReference>
<dbReference type="GO" id="GO:0008270">
    <property type="term" value="F:zinc ion binding"/>
    <property type="evidence" value="ECO:0007669"/>
    <property type="project" value="UniProtKB-KW"/>
</dbReference>
<feature type="compositionally biased region" description="Polar residues" evidence="6">
    <location>
        <begin position="116"/>
        <end position="126"/>
    </location>
</feature>
<dbReference type="PROSITE" id="PS50158">
    <property type="entry name" value="ZF_CCHC"/>
    <property type="match status" value="1"/>
</dbReference>
<dbReference type="PANTHER" id="PTHR37984">
    <property type="entry name" value="PROTEIN CBG26694"/>
    <property type="match status" value="1"/>
</dbReference>
<dbReference type="InterPro" id="IPR021109">
    <property type="entry name" value="Peptidase_aspartic_dom_sf"/>
</dbReference>
<keyword evidence="5" id="KW-0863">Zinc-finger</keyword>
<dbReference type="OrthoDB" id="1741103at2759"/>
<dbReference type="InterPro" id="IPR000477">
    <property type="entry name" value="RT_dom"/>
</dbReference>
<dbReference type="InterPro" id="IPR001878">
    <property type="entry name" value="Znf_CCHC"/>
</dbReference>
<evidence type="ECO:0000256" key="4">
    <source>
        <dbReference type="ARBA" id="ARBA00022759"/>
    </source>
</evidence>
<protein>
    <recommendedName>
        <fullName evidence="7">CCHC-type domain-containing protein</fullName>
    </recommendedName>
</protein>